<comment type="similarity">
    <text evidence="1">Belongs to the eukaryotic mitochondrial porin (TC 1.B.8.1) family.</text>
</comment>
<dbReference type="Pfam" id="PF01459">
    <property type="entry name" value="Porin_3"/>
    <property type="match status" value="1"/>
</dbReference>
<feature type="region of interest" description="Disordered" evidence="2">
    <location>
        <begin position="1"/>
        <end position="95"/>
    </location>
</feature>
<accession>A0AAN8V3N0</accession>
<dbReference type="EMBL" id="JBAMMX010000020">
    <property type="protein sequence ID" value="KAK6920818.1"/>
    <property type="molecule type" value="Genomic_DNA"/>
</dbReference>
<dbReference type="InterPro" id="IPR001925">
    <property type="entry name" value="Porin_Euk"/>
</dbReference>
<organism evidence="3 4">
    <name type="scientific">Dillenia turbinata</name>
    <dbReference type="NCBI Taxonomy" id="194707"/>
    <lineage>
        <taxon>Eukaryota</taxon>
        <taxon>Viridiplantae</taxon>
        <taxon>Streptophyta</taxon>
        <taxon>Embryophyta</taxon>
        <taxon>Tracheophyta</taxon>
        <taxon>Spermatophyta</taxon>
        <taxon>Magnoliopsida</taxon>
        <taxon>eudicotyledons</taxon>
        <taxon>Gunneridae</taxon>
        <taxon>Pentapetalae</taxon>
        <taxon>Dilleniales</taxon>
        <taxon>Dilleniaceae</taxon>
        <taxon>Dillenia</taxon>
    </lineage>
</organism>
<dbReference type="PANTHER" id="PTHR11743:SF70">
    <property type="entry name" value="GH26960P-RELATED"/>
    <property type="match status" value="1"/>
</dbReference>
<dbReference type="PANTHER" id="PTHR11743">
    <property type="entry name" value="VOLTAGE-DEPENDENT ANION-SELECTIVE CHANNEL"/>
    <property type="match status" value="1"/>
</dbReference>
<dbReference type="AlphaFoldDB" id="A0AAN8V3N0"/>
<proteinExistence type="inferred from homology"/>
<dbReference type="GO" id="GO:0005741">
    <property type="term" value="C:mitochondrial outer membrane"/>
    <property type="evidence" value="ECO:0007669"/>
    <property type="project" value="InterPro"/>
</dbReference>
<dbReference type="InterPro" id="IPR027246">
    <property type="entry name" value="Porin_Euk/Tom40"/>
</dbReference>
<keyword evidence="4" id="KW-1185">Reference proteome</keyword>
<evidence type="ECO:0000313" key="3">
    <source>
        <dbReference type="EMBL" id="KAK6920818.1"/>
    </source>
</evidence>
<feature type="compositionally biased region" description="Basic and acidic residues" evidence="2">
    <location>
        <begin position="17"/>
        <end position="31"/>
    </location>
</feature>
<dbReference type="GO" id="GO:0008308">
    <property type="term" value="F:voltage-gated monoatomic anion channel activity"/>
    <property type="evidence" value="ECO:0007669"/>
    <property type="project" value="InterPro"/>
</dbReference>
<dbReference type="Proteomes" id="UP001370490">
    <property type="component" value="Unassembled WGS sequence"/>
</dbReference>
<evidence type="ECO:0000256" key="1">
    <source>
        <dbReference type="ARBA" id="ARBA00009624"/>
    </source>
</evidence>
<evidence type="ECO:0000256" key="2">
    <source>
        <dbReference type="SAM" id="MobiDB-lite"/>
    </source>
</evidence>
<protein>
    <submittedName>
        <fullName evidence="3">Eukaryotic porin/Tom40</fullName>
    </submittedName>
</protein>
<reference evidence="3 4" key="1">
    <citation type="submission" date="2023-12" db="EMBL/GenBank/DDBJ databases">
        <title>A high-quality genome assembly for Dillenia turbinata (Dilleniales).</title>
        <authorList>
            <person name="Chanderbali A."/>
        </authorList>
    </citation>
    <scope>NUCLEOTIDE SEQUENCE [LARGE SCALE GENOMIC DNA]</scope>
    <source>
        <strain evidence="3">LSX21</strain>
        <tissue evidence="3">Leaf</tissue>
    </source>
</reference>
<feature type="compositionally biased region" description="Basic and acidic residues" evidence="2">
    <location>
        <begin position="85"/>
        <end position="95"/>
    </location>
</feature>
<sequence>MLLFAMNRRLISQSMGETKKDESTKEAEKKDKHGKKEKHKDEDGKEEKEGEEKSKDKEKKKKDKEGKGEGEDDKEDGGKEKKKKNPEDKKDPMKLKLKLEKIETKMQELNMGNSVPGIYHDIGKKARDLLYKGYIERKPTWYEYRHLSYSCGFDCTLHLKDIAPGLNTVFTLFHPDQEAGRVEFRFLHDYIGITAGIGFKPQPVLTCSTVVGTNNLSLGADFSYDTDKEELSKFNGGLSLNIAGLVASVAMENKGDTMNTTCYCVVNPRSTCAIGAELNHCFSRNETAFAFGAEYVWNQSTYMKARVNNFGKVGIVLQRQLFSKLAGALVAEIDALNLRRNPKVGFSFAVMP</sequence>
<dbReference type="Gene3D" id="2.40.160.10">
    <property type="entry name" value="Porin"/>
    <property type="match status" value="1"/>
</dbReference>
<name>A0AAN8V3N0_9MAGN</name>
<dbReference type="InterPro" id="IPR023614">
    <property type="entry name" value="Porin_dom_sf"/>
</dbReference>
<dbReference type="CDD" id="cd07306">
    <property type="entry name" value="Porin3_VDAC"/>
    <property type="match status" value="1"/>
</dbReference>
<comment type="caution">
    <text evidence="3">The sequence shown here is derived from an EMBL/GenBank/DDBJ whole genome shotgun (WGS) entry which is preliminary data.</text>
</comment>
<feature type="compositionally biased region" description="Basic and acidic residues" evidence="2">
    <location>
        <begin position="39"/>
        <end position="69"/>
    </location>
</feature>
<gene>
    <name evidence="3" type="ORF">RJ641_014496</name>
</gene>
<evidence type="ECO:0000313" key="4">
    <source>
        <dbReference type="Proteomes" id="UP001370490"/>
    </source>
</evidence>